<evidence type="ECO:0000256" key="1">
    <source>
        <dbReference type="ARBA" id="ARBA00012513"/>
    </source>
</evidence>
<evidence type="ECO:0000256" key="2">
    <source>
        <dbReference type="ARBA" id="ARBA00022527"/>
    </source>
</evidence>
<evidence type="ECO:0000256" key="3">
    <source>
        <dbReference type="ARBA" id="ARBA00022679"/>
    </source>
</evidence>
<dbReference type="PROSITE" id="PS50011">
    <property type="entry name" value="PROTEIN_KINASE_DOM"/>
    <property type="match status" value="1"/>
</dbReference>
<name>A0ABT6X1S8_9ACTN</name>
<keyword evidence="5 10" id="KW-0418">Kinase</keyword>
<dbReference type="SMART" id="SM00564">
    <property type="entry name" value="PQQ"/>
    <property type="match status" value="2"/>
</dbReference>
<evidence type="ECO:0000256" key="5">
    <source>
        <dbReference type="ARBA" id="ARBA00022777"/>
    </source>
</evidence>
<feature type="binding site" evidence="7">
    <location>
        <position position="137"/>
    </location>
    <ligand>
        <name>ATP</name>
        <dbReference type="ChEBI" id="CHEBI:30616"/>
    </ligand>
</feature>
<reference evidence="10 11" key="1">
    <citation type="submission" date="2023-05" db="EMBL/GenBank/DDBJ databases">
        <title>Actinoplanes sp. NEAU-A12 genome sequencing.</title>
        <authorList>
            <person name="Wang Z.-S."/>
        </authorList>
    </citation>
    <scope>NUCLEOTIDE SEQUENCE [LARGE SCALE GENOMIC DNA]</scope>
    <source>
        <strain evidence="10 11">NEAU-A12</strain>
    </source>
</reference>
<dbReference type="PANTHER" id="PTHR43289">
    <property type="entry name" value="MITOGEN-ACTIVATED PROTEIN KINASE KINASE KINASE 20-RELATED"/>
    <property type="match status" value="1"/>
</dbReference>
<keyword evidence="3 10" id="KW-0808">Transferase</keyword>
<accession>A0ABT6X1S8</accession>
<keyword evidence="4 7" id="KW-0547">Nucleotide-binding</keyword>
<dbReference type="Pfam" id="PF00069">
    <property type="entry name" value="Pkinase"/>
    <property type="match status" value="1"/>
</dbReference>
<evidence type="ECO:0000313" key="11">
    <source>
        <dbReference type="Proteomes" id="UP001241758"/>
    </source>
</evidence>
<dbReference type="RefSeq" id="WP_282767449.1">
    <property type="nucleotide sequence ID" value="NZ_JASCTH010000066.1"/>
</dbReference>
<evidence type="ECO:0000259" key="9">
    <source>
        <dbReference type="PROSITE" id="PS50011"/>
    </source>
</evidence>
<evidence type="ECO:0000256" key="6">
    <source>
        <dbReference type="ARBA" id="ARBA00022840"/>
    </source>
</evidence>
<gene>
    <name evidence="10" type="ORF">QLQ12_46190</name>
</gene>
<dbReference type="InterPro" id="IPR002372">
    <property type="entry name" value="PQQ_rpt_dom"/>
</dbReference>
<feature type="domain" description="Protein kinase" evidence="9">
    <location>
        <begin position="108"/>
        <end position="372"/>
    </location>
</feature>
<dbReference type="InterPro" id="IPR018391">
    <property type="entry name" value="PQQ_b-propeller_rpt"/>
</dbReference>
<dbReference type="SUPFAM" id="SSF50998">
    <property type="entry name" value="Quinoprotein alcohol dehydrogenase-like"/>
    <property type="match status" value="1"/>
</dbReference>
<dbReference type="Proteomes" id="UP001241758">
    <property type="component" value="Unassembled WGS sequence"/>
</dbReference>
<evidence type="ECO:0000256" key="7">
    <source>
        <dbReference type="PROSITE-ProRule" id="PRU10141"/>
    </source>
</evidence>
<keyword evidence="2" id="KW-0723">Serine/threonine-protein kinase</keyword>
<dbReference type="Gene3D" id="2.130.10.10">
    <property type="entry name" value="YVTN repeat-like/Quinoprotein amine dehydrogenase"/>
    <property type="match status" value="1"/>
</dbReference>
<dbReference type="CDD" id="cd14014">
    <property type="entry name" value="STKc_PknB_like"/>
    <property type="match status" value="1"/>
</dbReference>
<protein>
    <recommendedName>
        <fullName evidence="1">non-specific serine/threonine protein kinase</fullName>
        <ecNumber evidence="1">2.7.11.1</ecNumber>
    </recommendedName>
</protein>
<feature type="region of interest" description="Disordered" evidence="8">
    <location>
        <begin position="1"/>
        <end position="44"/>
    </location>
</feature>
<evidence type="ECO:0000256" key="8">
    <source>
        <dbReference type="SAM" id="MobiDB-lite"/>
    </source>
</evidence>
<dbReference type="InterPro" id="IPR008271">
    <property type="entry name" value="Ser/Thr_kinase_AS"/>
</dbReference>
<dbReference type="EC" id="2.7.11.1" evidence="1"/>
<dbReference type="PROSITE" id="PS00107">
    <property type="entry name" value="PROTEIN_KINASE_ATP"/>
    <property type="match status" value="1"/>
</dbReference>
<dbReference type="Pfam" id="PF13360">
    <property type="entry name" value="PQQ_2"/>
    <property type="match status" value="2"/>
</dbReference>
<organism evidence="10 11">
    <name type="scientific">Actinoplanes sandaracinus</name>
    <dbReference type="NCBI Taxonomy" id="3045177"/>
    <lineage>
        <taxon>Bacteria</taxon>
        <taxon>Bacillati</taxon>
        <taxon>Actinomycetota</taxon>
        <taxon>Actinomycetes</taxon>
        <taxon>Micromonosporales</taxon>
        <taxon>Micromonosporaceae</taxon>
        <taxon>Actinoplanes</taxon>
    </lineage>
</organism>
<dbReference type="EMBL" id="JASCTH010000066">
    <property type="protein sequence ID" value="MDI6105986.1"/>
    <property type="molecule type" value="Genomic_DNA"/>
</dbReference>
<dbReference type="PROSITE" id="PS00108">
    <property type="entry name" value="PROTEIN_KINASE_ST"/>
    <property type="match status" value="1"/>
</dbReference>
<dbReference type="Gene3D" id="3.30.200.20">
    <property type="entry name" value="Phosphorylase Kinase, domain 1"/>
    <property type="match status" value="1"/>
</dbReference>
<comment type="caution">
    <text evidence="10">The sequence shown here is derived from an EMBL/GenBank/DDBJ whole genome shotgun (WGS) entry which is preliminary data.</text>
</comment>
<evidence type="ECO:0000256" key="4">
    <source>
        <dbReference type="ARBA" id="ARBA00022741"/>
    </source>
</evidence>
<dbReference type="InterPro" id="IPR000719">
    <property type="entry name" value="Prot_kinase_dom"/>
</dbReference>
<sequence length="775" mass="81942">MGTDRPLPTLILHDRLTTRSVSRPRSRSRQRRPAGVRRPGMEGPQIAHQRLGSRRPLRLALGVASLTLLTLLVQGLKGPARVAAVSTSEDVSEQADGLTPAVLVGGRYRLLQRLGSGGMGVVWLAVDEVLRRRVAIKELHLNWGSSDQTIAAGRERSLREARAAAALHHRNIVAVYDIVDHDGRPWIVMERVVGRSLKDVVVEDGPLPVERAVAIGLQLLSALQAAHAAGITHRDVKPANVLVSDGDVVRLTDFGLAAMADDDSLTATGAMLGTLGYLAPEQANGLAPGPPADVFGCAATLYYAVEGVGPFHRDEYLPMLAAYARHDIRVPQRAQALTPVLLRLLSADPAKRPTVEQACELLLGGNVRQRWVSRRLLLAAGGAGVVAAGVGVVLRPDAGSRPSTAPSVSPRPLGVGRRLWEIDDARPVTSHGSRLVVANWQYTEVRGVDAATGRQQWRLESSPPIFNPDVDEGLLLLDDGGKTGNGYRVIEVATGTQRASFNIPAATGAAGGLVLAQPWKSPLAAHDAANGRQRWTARIDGELGQHVVTGADDLLIASVQKADSQRWLYGLRRKSGVIVWKHRLSAAGSIEAMWGTREHVYAATVERGELALVVLAAQTGVRLSALPLTNYEPDTDPSEWQVRVSLVGTAAGLLVAVGDPRAAGEHSGIIAIEGAGTVRWRRQLLDPTMATTDEGRLFAGTDDSVLHELDPATGQTLWSTPTPGPAGQLFTAPDMLMALFGGTVVAYDLGSSGTSTAGNGVGGAGGATAQAGHGN</sequence>
<keyword evidence="11" id="KW-1185">Reference proteome</keyword>
<dbReference type="Gene3D" id="1.10.510.10">
    <property type="entry name" value="Transferase(Phosphotransferase) domain 1"/>
    <property type="match status" value="1"/>
</dbReference>
<dbReference type="GO" id="GO:0004674">
    <property type="term" value="F:protein serine/threonine kinase activity"/>
    <property type="evidence" value="ECO:0007669"/>
    <property type="project" value="UniProtKB-EC"/>
</dbReference>
<evidence type="ECO:0000313" key="10">
    <source>
        <dbReference type="EMBL" id="MDI6105986.1"/>
    </source>
</evidence>
<proteinExistence type="predicted"/>
<keyword evidence="6 7" id="KW-0067">ATP-binding</keyword>
<dbReference type="InterPro" id="IPR011047">
    <property type="entry name" value="Quinoprotein_ADH-like_sf"/>
</dbReference>
<dbReference type="SMART" id="SM00220">
    <property type="entry name" value="S_TKc"/>
    <property type="match status" value="1"/>
</dbReference>
<dbReference type="InterPro" id="IPR011009">
    <property type="entry name" value="Kinase-like_dom_sf"/>
</dbReference>
<dbReference type="SUPFAM" id="SSF56112">
    <property type="entry name" value="Protein kinase-like (PK-like)"/>
    <property type="match status" value="1"/>
</dbReference>
<feature type="compositionally biased region" description="Basic residues" evidence="8">
    <location>
        <begin position="22"/>
        <end position="35"/>
    </location>
</feature>
<dbReference type="PANTHER" id="PTHR43289:SF6">
    <property type="entry name" value="SERINE_THREONINE-PROTEIN KINASE NEKL-3"/>
    <property type="match status" value="1"/>
</dbReference>
<dbReference type="Gene3D" id="2.40.10.480">
    <property type="match status" value="1"/>
</dbReference>
<dbReference type="InterPro" id="IPR017441">
    <property type="entry name" value="Protein_kinase_ATP_BS"/>
</dbReference>
<dbReference type="InterPro" id="IPR015943">
    <property type="entry name" value="WD40/YVTN_repeat-like_dom_sf"/>
</dbReference>